<evidence type="ECO:0000256" key="8">
    <source>
        <dbReference type="ARBA" id="ARBA00022777"/>
    </source>
</evidence>
<keyword evidence="6" id="KW-0808">Transferase</keyword>
<gene>
    <name evidence="16" type="ORF">EDD27_2270</name>
</gene>
<dbReference type="Pfam" id="PF00672">
    <property type="entry name" value="HAMP"/>
    <property type="match status" value="1"/>
</dbReference>
<feature type="transmembrane region" description="Helical" evidence="13">
    <location>
        <begin position="149"/>
        <end position="172"/>
    </location>
</feature>
<dbReference type="Gene3D" id="6.10.340.10">
    <property type="match status" value="1"/>
</dbReference>
<dbReference type="CDD" id="cd00082">
    <property type="entry name" value="HisKA"/>
    <property type="match status" value="1"/>
</dbReference>
<evidence type="ECO:0000256" key="11">
    <source>
        <dbReference type="ARBA" id="ARBA00023136"/>
    </source>
</evidence>
<accession>A0A438M2A0</accession>
<proteinExistence type="predicted"/>
<keyword evidence="7 13" id="KW-0812">Transmembrane</keyword>
<evidence type="ECO:0000256" key="5">
    <source>
        <dbReference type="ARBA" id="ARBA00022553"/>
    </source>
</evidence>
<keyword evidence="10" id="KW-0902">Two-component regulatory system</keyword>
<dbReference type="OrthoDB" id="9786919at2"/>
<organism evidence="16 17">
    <name type="scientific">Nonomuraea polychroma</name>
    <dbReference type="NCBI Taxonomy" id="46176"/>
    <lineage>
        <taxon>Bacteria</taxon>
        <taxon>Bacillati</taxon>
        <taxon>Actinomycetota</taxon>
        <taxon>Actinomycetes</taxon>
        <taxon>Streptosporangiales</taxon>
        <taxon>Streptosporangiaceae</taxon>
        <taxon>Nonomuraea</taxon>
    </lineage>
</organism>
<comment type="caution">
    <text evidence="16">The sequence shown here is derived from an EMBL/GenBank/DDBJ whole genome shotgun (WGS) entry which is preliminary data.</text>
</comment>
<keyword evidence="17" id="KW-1185">Reference proteome</keyword>
<evidence type="ECO:0000256" key="9">
    <source>
        <dbReference type="ARBA" id="ARBA00022989"/>
    </source>
</evidence>
<dbReference type="SMART" id="SM00388">
    <property type="entry name" value="HisKA"/>
    <property type="match status" value="1"/>
</dbReference>
<dbReference type="CDD" id="cd00075">
    <property type="entry name" value="HATPase"/>
    <property type="match status" value="1"/>
</dbReference>
<dbReference type="FunFam" id="3.30.565.10:FF:000006">
    <property type="entry name" value="Sensor histidine kinase WalK"/>
    <property type="match status" value="1"/>
</dbReference>
<evidence type="ECO:0000256" key="6">
    <source>
        <dbReference type="ARBA" id="ARBA00022679"/>
    </source>
</evidence>
<keyword evidence="9 13" id="KW-1133">Transmembrane helix</keyword>
<feature type="domain" description="Histidine kinase" evidence="14">
    <location>
        <begin position="240"/>
        <end position="470"/>
    </location>
</feature>
<dbReference type="PRINTS" id="PR00344">
    <property type="entry name" value="BCTRLSENSOR"/>
</dbReference>
<dbReference type="Pfam" id="PF00512">
    <property type="entry name" value="HisKA"/>
    <property type="match status" value="1"/>
</dbReference>
<comment type="cofactor">
    <cofactor evidence="2">
        <name>a divalent metal cation</name>
        <dbReference type="ChEBI" id="CHEBI:60240"/>
    </cofactor>
</comment>
<evidence type="ECO:0000256" key="12">
    <source>
        <dbReference type="SAM" id="MobiDB-lite"/>
    </source>
</evidence>
<keyword evidence="11 13" id="KW-0472">Membrane</keyword>
<evidence type="ECO:0000313" key="17">
    <source>
        <dbReference type="Proteomes" id="UP000284824"/>
    </source>
</evidence>
<dbReference type="Proteomes" id="UP000284824">
    <property type="component" value="Unassembled WGS sequence"/>
</dbReference>
<dbReference type="GO" id="GO:0005886">
    <property type="term" value="C:plasma membrane"/>
    <property type="evidence" value="ECO:0007669"/>
    <property type="project" value="UniProtKB-SubCell"/>
</dbReference>
<dbReference type="PROSITE" id="PS50109">
    <property type="entry name" value="HIS_KIN"/>
    <property type="match status" value="1"/>
</dbReference>
<dbReference type="AlphaFoldDB" id="A0A438M2A0"/>
<feature type="domain" description="HAMP" evidence="15">
    <location>
        <begin position="173"/>
        <end position="225"/>
    </location>
</feature>
<reference evidence="16 17" key="1">
    <citation type="submission" date="2019-01" db="EMBL/GenBank/DDBJ databases">
        <title>Sequencing the genomes of 1000 actinobacteria strains.</title>
        <authorList>
            <person name="Klenk H.-P."/>
        </authorList>
    </citation>
    <scope>NUCLEOTIDE SEQUENCE [LARGE SCALE GENOMIC DNA]</scope>
    <source>
        <strain evidence="16 17">DSM 43925</strain>
    </source>
</reference>
<dbReference type="SMART" id="SM00304">
    <property type="entry name" value="HAMP"/>
    <property type="match status" value="1"/>
</dbReference>
<evidence type="ECO:0000256" key="1">
    <source>
        <dbReference type="ARBA" id="ARBA00000085"/>
    </source>
</evidence>
<evidence type="ECO:0000259" key="14">
    <source>
        <dbReference type="PROSITE" id="PS50109"/>
    </source>
</evidence>
<dbReference type="PANTHER" id="PTHR45436">
    <property type="entry name" value="SENSOR HISTIDINE KINASE YKOH"/>
    <property type="match status" value="1"/>
</dbReference>
<dbReference type="PROSITE" id="PS50885">
    <property type="entry name" value="HAMP"/>
    <property type="match status" value="1"/>
</dbReference>
<dbReference type="InterPro" id="IPR036097">
    <property type="entry name" value="HisK_dim/P_sf"/>
</dbReference>
<dbReference type="PANTHER" id="PTHR45436:SF5">
    <property type="entry name" value="SENSOR HISTIDINE KINASE TRCS"/>
    <property type="match status" value="1"/>
</dbReference>
<dbReference type="InterPro" id="IPR036890">
    <property type="entry name" value="HATPase_C_sf"/>
</dbReference>
<dbReference type="InterPro" id="IPR003660">
    <property type="entry name" value="HAMP_dom"/>
</dbReference>
<dbReference type="InterPro" id="IPR005467">
    <property type="entry name" value="His_kinase_dom"/>
</dbReference>
<keyword evidence="5" id="KW-0597">Phosphoprotein</keyword>
<dbReference type="InterPro" id="IPR050428">
    <property type="entry name" value="TCS_sensor_his_kinase"/>
</dbReference>
<evidence type="ECO:0000256" key="10">
    <source>
        <dbReference type="ARBA" id="ARBA00023012"/>
    </source>
</evidence>
<evidence type="ECO:0000313" key="16">
    <source>
        <dbReference type="EMBL" id="RVX39894.1"/>
    </source>
</evidence>
<feature type="region of interest" description="Disordered" evidence="12">
    <location>
        <begin position="39"/>
        <end position="58"/>
    </location>
</feature>
<evidence type="ECO:0000256" key="2">
    <source>
        <dbReference type="ARBA" id="ARBA00001968"/>
    </source>
</evidence>
<dbReference type="GO" id="GO:0005509">
    <property type="term" value="F:calcium ion binding"/>
    <property type="evidence" value="ECO:0007669"/>
    <property type="project" value="UniProtKB-ARBA"/>
</dbReference>
<dbReference type="GO" id="GO:0000155">
    <property type="term" value="F:phosphorelay sensor kinase activity"/>
    <property type="evidence" value="ECO:0007669"/>
    <property type="project" value="InterPro"/>
</dbReference>
<comment type="catalytic activity">
    <reaction evidence="1">
        <text>ATP + protein L-histidine = ADP + protein N-phospho-L-histidine.</text>
        <dbReference type="EC" id="2.7.13.3"/>
    </reaction>
</comment>
<dbReference type="InterPro" id="IPR003594">
    <property type="entry name" value="HATPase_dom"/>
</dbReference>
<dbReference type="InterPro" id="IPR004358">
    <property type="entry name" value="Sig_transdc_His_kin-like_C"/>
</dbReference>
<dbReference type="SUPFAM" id="SSF47384">
    <property type="entry name" value="Homodimeric domain of signal transducing histidine kinase"/>
    <property type="match status" value="1"/>
</dbReference>
<evidence type="ECO:0000256" key="7">
    <source>
        <dbReference type="ARBA" id="ARBA00022692"/>
    </source>
</evidence>
<evidence type="ECO:0000259" key="15">
    <source>
        <dbReference type="PROSITE" id="PS50885"/>
    </source>
</evidence>
<dbReference type="EC" id="2.7.13.3" evidence="4"/>
<evidence type="ECO:0000256" key="3">
    <source>
        <dbReference type="ARBA" id="ARBA00004236"/>
    </source>
</evidence>
<sequence length="470" mass="50583">MVLLVLATVGVGTIGVASVVLLRTSMIVRMDDQLRDFAQRVDGRPGGSSPSPDDLQRQSDGLPTDFAVLVLYDNGTPELSAPVTADGPVLPVINSTTIGQYDERPFTVDDRRGGAGWRVLVSRRTTPEGPRIVVAAQSTETTEVTVTRLIWIEAGVGITVLLALGVGGFLLVRLGLRPLTKIEKTAEDIAGGHLDLRVASDPRTEVGRLGGALNTMVGRLSAALRQREQSEARLRRFVMDASHELRTPLTSIRGFAELNRRGGAPDRADVDRLMGRIENEAIRLGRLVDDLLLLARLDQERALDLAELDIRTLVEDAVHDAKARDPERPLILESAGKPVRVTVDEHRMRQVITNLVSNAMAHTPPGTPVRVRVGMPAKQPGPPVAAAGSLESHGRVVLEVIDDGPGVPLEAAPNIFDRFYRVDEARSRTRGGTGLGLAITAAILEAHGGRVELRTAPGEGAHFTVLLPWS</sequence>
<dbReference type="CDD" id="cd06225">
    <property type="entry name" value="HAMP"/>
    <property type="match status" value="1"/>
</dbReference>
<dbReference type="Gene3D" id="1.10.287.130">
    <property type="match status" value="1"/>
</dbReference>
<evidence type="ECO:0000256" key="13">
    <source>
        <dbReference type="SAM" id="Phobius"/>
    </source>
</evidence>
<protein>
    <recommendedName>
        <fullName evidence="4">histidine kinase</fullName>
        <ecNumber evidence="4">2.7.13.3</ecNumber>
    </recommendedName>
</protein>
<dbReference type="SUPFAM" id="SSF158472">
    <property type="entry name" value="HAMP domain-like"/>
    <property type="match status" value="1"/>
</dbReference>
<dbReference type="Gene3D" id="3.30.565.10">
    <property type="entry name" value="Histidine kinase-like ATPase, C-terminal domain"/>
    <property type="match status" value="1"/>
</dbReference>
<dbReference type="SUPFAM" id="SSF55874">
    <property type="entry name" value="ATPase domain of HSP90 chaperone/DNA topoisomerase II/histidine kinase"/>
    <property type="match status" value="1"/>
</dbReference>
<dbReference type="InterPro" id="IPR003661">
    <property type="entry name" value="HisK_dim/P_dom"/>
</dbReference>
<evidence type="ECO:0000256" key="4">
    <source>
        <dbReference type="ARBA" id="ARBA00012438"/>
    </source>
</evidence>
<comment type="subcellular location">
    <subcellularLocation>
        <location evidence="3">Cell membrane</location>
    </subcellularLocation>
</comment>
<dbReference type="FunFam" id="1.10.287.130:FF:000001">
    <property type="entry name" value="Two-component sensor histidine kinase"/>
    <property type="match status" value="1"/>
</dbReference>
<dbReference type="EMBL" id="SAUN01000001">
    <property type="protein sequence ID" value="RVX39894.1"/>
    <property type="molecule type" value="Genomic_DNA"/>
</dbReference>
<name>A0A438M2A0_9ACTN</name>
<dbReference type="Pfam" id="PF02518">
    <property type="entry name" value="HATPase_c"/>
    <property type="match status" value="1"/>
</dbReference>
<keyword evidence="8 16" id="KW-0418">Kinase</keyword>
<dbReference type="SMART" id="SM00387">
    <property type="entry name" value="HATPase_c"/>
    <property type="match status" value="1"/>
</dbReference>